<dbReference type="GO" id="GO:0045259">
    <property type="term" value="C:proton-transporting ATP synthase complex"/>
    <property type="evidence" value="ECO:0007669"/>
    <property type="project" value="UniProtKB-KW"/>
</dbReference>
<evidence type="ECO:0000256" key="7">
    <source>
        <dbReference type="ARBA" id="ARBA00022781"/>
    </source>
</evidence>
<dbReference type="PANTHER" id="PTHR33445:SF1">
    <property type="entry name" value="ATP SYNTHASE SUBUNIT B"/>
    <property type="match status" value="1"/>
</dbReference>
<comment type="subcellular location">
    <subcellularLocation>
        <location evidence="2">Endomembrane system</location>
    </subcellularLocation>
    <subcellularLocation>
        <location evidence="1">Membrane</location>
        <topology evidence="1">Single-pass membrane protein</topology>
    </subcellularLocation>
</comment>
<dbReference type="InterPro" id="IPR002146">
    <property type="entry name" value="ATP_synth_b/b'su_bac/chlpt"/>
</dbReference>
<keyword evidence="9" id="KW-0406">Ion transport</keyword>
<sequence>VDLLSPHPGLILWTIITFLVVLVILKAKVWGPLLAALDERERGIREALESADRARQEAQVQQAEHERRLAEAESQARHIVGEAREAAAKVGEQVVADAKEEAE</sequence>
<keyword evidence="8 13" id="KW-1133">Transmembrane helix</keyword>
<evidence type="ECO:0000256" key="1">
    <source>
        <dbReference type="ARBA" id="ARBA00004167"/>
    </source>
</evidence>
<dbReference type="GO" id="GO:0015986">
    <property type="term" value="P:proton motive force-driven ATP synthesis"/>
    <property type="evidence" value="ECO:0007669"/>
    <property type="project" value="InterPro"/>
</dbReference>
<keyword evidence="5" id="KW-0138">CF(0)</keyword>
<proteinExistence type="inferred from homology"/>
<dbReference type="InterPro" id="IPR050059">
    <property type="entry name" value="ATP_synthase_B_chain"/>
</dbReference>
<dbReference type="GO" id="GO:0012505">
    <property type="term" value="C:endomembrane system"/>
    <property type="evidence" value="ECO:0007669"/>
    <property type="project" value="UniProtKB-SubCell"/>
</dbReference>
<comment type="function">
    <text evidence="11">F(1)F(0) ATP synthase produces ATP from ADP in the presence of a proton or sodium gradient. F-type ATPases consist of two structural domains, F(1) containing the extramembraneous catalytic core and F(0) containing the membrane proton channel, linked together by a central stalk and a peripheral stalk. During catalysis, ATP synthesis in the catalytic domain of F(1) is coupled via a rotary mechanism of the central stalk subunits to proton translocation.</text>
</comment>
<dbReference type="EMBL" id="UINC01041376">
    <property type="protein sequence ID" value="SVB42554.1"/>
    <property type="molecule type" value="Genomic_DNA"/>
</dbReference>
<evidence type="ECO:0000256" key="8">
    <source>
        <dbReference type="ARBA" id="ARBA00022989"/>
    </source>
</evidence>
<evidence type="ECO:0000256" key="10">
    <source>
        <dbReference type="ARBA" id="ARBA00023136"/>
    </source>
</evidence>
<dbReference type="GO" id="GO:0046961">
    <property type="term" value="F:proton-transporting ATPase activity, rotational mechanism"/>
    <property type="evidence" value="ECO:0007669"/>
    <property type="project" value="TreeGrafter"/>
</dbReference>
<dbReference type="Pfam" id="PF00430">
    <property type="entry name" value="ATP-synt_B"/>
    <property type="match status" value="1"/>
</dbReference>
<feature type="transmembrane region" description="Helical" evidence="13">
    <location>
        <begin position="6"/>
        <end position="25"/>
    </location>
</feature>
<evidence type="ECO:0000256" key="6">
    <source>
        <dbReference type="ARBA" id="ARBA00022692"/>
    </source>
</evidence>
<evidence type="ECO:0000256" key="12">
    <source>
        <dbReference type="SAM" id="Coils"/>
    </source>
</evidence>
<keyword evidence="6 13" id="KW-0812">Transmembrane</keyword>
<dbReference type="AlphaFoldDB" id="A0A382DXC5"/>
<keyword evidence="12" id="KW-0175">Coiled coil</keyword>
<accession>A0A382DXC5</accession>
<name>A0A382DXC5_9ZZZZ</name>
<evidence type="ECO:0000256" key="13">
    <source>
        <dbReference type="SAM" id="Phobius"/>
    </source>
</evidence>
<protein>
    <recommendedName>
        <fullName evidence="15">ATP synthase YMF19-like N-terminal domain-containing protein</fullName>
    </recommendedName>
</protein>
<evidence type="ECO:0000313" key="14">
    <source>
        <dbReference type="EMBL" id="SVB42554.1"/>
    </source>
</evidence>
<keyword evidence="4" id="KW-0813">Transport</keyword>
<feature type="non-terminal residue" evidence="14">
    <location>
        <position position="103"/>
    </location>
</feature>
<dbReference type="CDD" id="cd06503">
    <property type="entry name" value="ATP-synt_Fo_b"/>
    <property type="match status" value="1"/>
</dbReference>
<keyword evidence="7" id="KW-0375">Hydrogen ion transport</keyword>
<evidence type="ECO:0000256" key="9">
    <source>
        <dbReference type="ARBA" id="ARBA00023065"/>
    </source>
</evidence>
<evidence type="ECO:0000256" key="11">
    <source>
        <dbReference type="ARBA" id="ARBA00025198"/>
    </source>
</evidence>
<dbReference type="Gene3D" id="6.10.250.1580">
    <property type="match status" value="1"/>
</dbReference>
<evidence type="ECO:0000256" key="3">
    <source>
        <dbReference type="ARBA" id="ARBA00005513"/>
    </source>
</evidence>
<evidence type="ECO:0000256" key="5">
    <source>
        <dbReference type="ARBA" id="ARBA00022547"/>
    </source>
</evidence>
<gene>
    <name evidence="14" type="ORF">METZ01_LOCUS195408</name>
</gene>
<evidence type="ECO:0000256" key="2">
    <source>
        <dbReference type="ARBA" id="ARBA00004308"/>
    </source>
</evidence>
<reference evidence="14" key="1">
    <citation type="submission" date="2018-05" db="EMBL/GenBank/DDBJ databases">
        <authorList>
            <person name="Lanie J.A."/>
            <person name="Ng W.-L."/>
            <person name="Kazmierczak K.M."/>
            <person name="Andrzejewski T.M."/>
            <person name="Davidsen T.M."/>
            <person name="Wayne K.J."/>
            <person name="Tettelin H."/>
            <person name="Glass J.I."/>
            <person name="Rusch D."/>
            <person name="Podicherti R."/>
            <person name="Tsui H.-C.T."/>
            <person name="Winkler M.E."/>
        </authorList>
    </citation>
    <scope>NUCLEOTIDE SEQUENCE</scope>
</reference>
<comment type="similarity">
    <text evidence="3">Belongs to the ATPase B chain family.</text>
</comment>
<evidence type="ECO:0000256" key="4">
    <source>
        <dbReference type="ARBA" id="ARBA00022448"/>
    </source>
</evidence>
<feature type="coiled-coil region" evidence="12">
    <location>
        <begin position="37"/>
        <end position="75"/>
    </location>
</feature>
<evidence type="ECO:0008006" key="15">
    <source>
        <dbReference type="Google" id="ProtNLM"/>
    </source>
</evidence>
<dbReference type="PANTHER" id="PTHR33445">
    <property type="entry name" value="ATP SYNTHASE SUBUNIT B', CHLOROPLASTIC"/>
    <property type="match status" value="1"/>
</dbReference>
<organism evidence="14">
    <name type="scientific">marine metagenome</name>
    <dbReference type="NCBI Taxonomy" id="408172"/>
    <lineage>
        <taxon>unclassified sequences</taxon>
        <taxon>metagenomes</taxon>
        <taxon>ecological metagenomes</taxon>
    </lineage>
</organism>
<keyword evidence="10 13" id="KW-0472">Membrane</keyword>
<feature type="non-terminal residue" evidence="14">
    <location>
        <position position="1"/>
    </location>
</feature>